<comment type="caution">
    <text evidence="1">The sequence shown here is derived from an EMBL/GenBank/DDBJ whole genome shotgun (WGS) entry which is preliminary data.</text>
</comment>
<proteinExistence type="predicted"/>
<dbReference type="Proteomes" id="UP001165079">
    <property type="component" value="Unassembled WGS sequence"/>
</dbReference>
<gene>
    <name evidence="1" type="ORF">Afil01_61380</name>
</gene>
<accession>A0A9W6SS03</accession>
<evidence type="ECO:0000313" key="2">
    <source>
        <dbReference type="Proteomes" id="UP001165079"/>
    </source>
</evidence>
<name>A0A9W6SS03_9ACTN</name>
<dbReference type="AlphaFoldDB" id="A0A9W6SS03"/>
<protein>
    <submittedName>
        <fullName evidence="1">Uncharacterized protein</fullName>
    </submittedName>
</protein>
<dbReference type="EMBL" id="BSTX01000005">
    <property type="protein sequence ID" value="GLZ81331.1"/>
    <property type="molecule type" value="Genomic_DNA"/>
</dbReference>
<keyword evidence="2" id="KW-1185">Reference proteome</keyword>
<reference evidence="1" key="1">
    <citation type="submission" date="2023-03" db="EMBL/GenBank/DDBJ databases">
        <title>Actinorhabdospora filicis NBRC 111898.</title>
        <authorList>
            <person name="Ichikawa N."/>
            <person name="Sato H."/>
            <person name="Tonouchi N."/>
        </authorList>
    </citation>
    <scope>NUCLEOTIDE SEQUENCE</scope>
    <source>
        <strain evidence="1">NBRC 111898</strain>
    </source>
</reference>
<dbReference type="RefSeq" id="WP_285666782.1">
    <property type="nucleotide sequence ID" value="NZ_BSTX01000005.1"/>
</dbReference>
<sequence>MSITISAQDATTIRTAAYGAVTLLSFAAGSASPHRVATNGSLSLYSATGATGHVLAKKTRDLKFDHRNSAALADQVLPALTASVALLKAQDPAEAENFRATVLTAVEAATRGSKKGVTPPLAAMTGKITAALSAE</sequence>
<evidence type="ECO:0000313" key="1">
    <source>
        <dbReference type="EMBL" id="GLZ81331.1"/>
    </source>
</evidence>
<organism evidence="1 2">
    <name type="scientific">Actinorhabdospora filicis</name>
    <dbReference type="NCBI Taxonomy" id="1785913"/>
    <lineage>
        <taxon>Bacteria</taxon>
        <taxon>Bacillati</taxon>
        <taxon>Actinomycetota</taxon>
        <taxon>Actinomycetes</taxon>
        <taxon>Micromonosporales</taxon>
        <taxon>Micromonosporaceae</taxon>
        <taxon>Actinorhabdospora</taxon>
    </lineage>
</organism>